<proteinExistence type="predicted"/>
<dbReference type="OrthoDB" id="2950692at2759"/>
<dbReference type="Proteomes" id="UP000812287">
    <property type="component" value="Unassembled WGS sequence"/>
</dbReference>
<organism evidence="1 2">
    <name type="scientific">Guyanagaster necrorhizus</name>
    <dbReference type="NCBI Taxonomy" id="856835"/>
    <lineage>
        <taxon>Eukaryota</taxon>
        <taxon>Fungi</taxon>
        <taxon>Dikarya</taxon>
        <taxon>Basidiomycota</taxon>
        <taxon>Agaricomycotina</taxon>
        <taxon>Agaricomycetes</taxon>
        <taxon>Agaricomycetidae</taxon>
        <taxon>Agaricales</taxon>
        <taxon>Marasmiineae</taxon>
        <taxon>Physalacriaceae</taxon>
        <taxon>Guyanagaster</taxon>
    </lineage>
</organism>
<dbReference type="AlphaFoldDB" id="A0A9P7VZR1"/>
<dbReference type="GeneID" id="66101223"/>
<gene>
    <name evidence="1" type="ORF">BT62DRAFT_1073360</name>
</gene>
<keyword evidence="2" id="KW-1185">Reference proteome</keyword>
<evidence type="ECO:0000313" key="1">
    <source>
        <dbReference type="EMBL" id="KAG7449957.1"/>
    </source>
</evidence>
<evidence type="ECO:0000313" key="2">
    <source>
        <dbReference type="Proteomes" id="UP000812287"/>
    </source>
</evidence>
<protein>
    <submittedName>
        <fullName evidence="1">Uncharacterized protein</fullName>
    </submittedName>
</protein>
<dbReference type="EMBL" id="MU250527">
    <property type="protein sequence ID" value="KAG7449957.1"/>
    <property type="molecule type" value="Genomic_DNA"/>
</dbReference>
<accession>A0A9P7VZR1</accession>
<comment type="caution">
    <text evidence="1">The sequence shown here is derived from an EMBL/GenBank/DDBJ whole genome shotgun (WGS) entry which is preliminary data.</text>
</comment>
<reference evidence="1" key="1">
    <citation type="submission" date="2020-11" db="EMBL/GenBank/DDBJ databases">
        <title>Adaptations for nitrogen fixation in a non-lichenized fungal sporocarp promotes dispersal by wood-feeding termites.</title>
        <authorList>
            <consortium name="DOE Joint Genome Institute"/>
            <person name="Koch R.A."/>
            <person name="Yoon G."/>
            <person name="Arayal U."/>
            <person name="Lail K."/>
            <person name="Amirebrahimi M."/>
            <person name="Labutti K."/>
            <person name="Lipzen A."/>
            <person name="Riley R."/>
            <person name="Barry K."/>
            <person name="Henrissat B."/>
            <person name="Grigoriev I.V."/>
            <person name="Herr J.R."/>
            <person name="Aime M.C."/>
        </authorList>
    </citation>
    <scope>NUCLEOTIDE SEQUENCE</scope>
    <source>
        <strain evidence="1">MCA 3950</strain>
    </source>
</reference>
<name>A0A9P7VZR1_9AGAR</name>
<sequence length="487" mass="55907">MTFRATSTFSDNALENSNLAHLTRRNEETLPAEAATLKGMIDEYSECMTALDSRVVNLGELQTTFLQQVSLIDNEVEHILAEREKLSDAINFRKKLLSLVRSLPSGILCRIFYETVREVVLSFPELCSYLNVIVTDNNFFMRTYRYMRLLSRQLARSKQHRLTVMIHRDAEEKNTGSLPSHVLCCIFIPATVTVILPIPEHLILLSTDGGEMSELEGTVLFDGAPKLRTIEVMDIKYPSRSFTLPWNQIIGFRSDHAFLHDAHPSALEIVDQLRSMPNIEECHLRCESWDTSLIDEEQAQVICRELRLLNFSMRLTHQRPSFQVLNQLTTPALSTLFFDGWTFNKEFDVDNTFTAIRNLIDRFYCPSTRLRFIHGLVLTECILSTICLTPTLSFFDKLTIRRTVPSADAVTLLPRLRVFVLSGIMSEDVDSEGSVGMIESRCRPVNTAVTWLETVVLLRLFSKRNQTKTFLRLYLDWTTFTRLDVTQ</sequence>
<dbReference type="RefSeq" id="XP_043043457.1">
    <property type="nucleotide sequence ID" value="XM_043178929.1"/>
</dbReference>